<comment type="caution">
    <text evidence="1">The sequence shown here is derived from an EMBL/GenBank/DDBJ whole genome shotgun (WGS) entry which is preliminary data.</text>
</comment>
<dbReference type="Proteomes" id="UP000299102">
    <property type="component" value="Unassembled WGS sequence"/>
</dbReference>
<gene>
    <name evidence="1" type="ORF">EVAR_90798_1</name>
</gene>
<reference evidence="1 2" key="1">
    <citation type="journal article" date="2019" name="Commun. Biol.">
        <title>The bagworm genome reveals a unique fibroin gene that provides high tensile strength.</title>
        <authorList>
            <person name="Kono N."/>
            <person name="Nakamura H."/>
            <person name="Ohtoshi R."/>
            <person name="Tomita M."/>
            <person name="Numata K."/>
            <person name="Arakawa K."/>
        </authorList>
    </citation>
    <scope>NUCLEOTIDE SEQUENCE [LARGE SCALE GENOMIC DNA]</scope>
</reference>
<protein>
    <submittedName>
        <fullName evidence="1">Uncharacterized protein</fullName>
    </submittedName>
</protein>
<dbReference type="AlphaFoldDB" id="A0A4C1SWP1"/>
<name>A0A4C1SWP1_EUMVA</name>
<evidence type="ECO:0000313" key="1">
    <source>
        <dbReference type="EMBL" id="GBP06599.1"/>
    </source>
</evidence>
<proteinExistence type="predicted"/>
<accession>A0A4C1SWP1</accession>
<keyword evidence="2" id="KW-1185">Reference proteome</keyword>
<evidence type="ECO:0000313" key="2">
    <source>
        <dbReference type="Proteomes" id="UP000299102"/>
    </source>
</evidence>
<organism evidence="1 2">
    <name type="scientific">Eumeta variegata</name>
    <name type="common">Bagworm moth</name>
    <name type="synonym">Eumeta japonica</name>
    <dbReference type="NCBI Taxonomy" id="151549"/>
    <lineage>
        <taxon>Eukaryota</taxon>
        <taxon>Metazoa</taxon>
        <taxon>Ecdysozoa</taxon>
        <taxon>Arthropoda</taxon>
        <taxon>Hexapoda</taxon>
        <taxon>Insecta</taxon>
        <taxon>Pterygota</taxon>
        <taxon>Neoptera</taxon>
        <taxon>Endopterygota</taxon>
        <taxon>Lepidoptera</taxon>
        <taxon>Glossata</taxon>
        <taxon>Ditrysia</taxon>
        <taxon>Tineoidea</taxon>
        <taxon>Psychidae</taxon>
        <taxon>Oiketicinae</taxon>
        <taxon>Eumeta</taxon>
    </lineage>
</organism>
<sequence length="137" mass="15317">MERWLKGVKRVATSSNDAECSKAVRAENTAITDPDDDATTSSSTVSKRQKGWNICIHCILDFDLLDSAVILKNRMRLRGSLKIPRLFNLVMQPDLYIASDSGDMPLCSYYDEQGGYHKTHTKLAIRLIALSPNRIAS</sequence>
<dbReference type="EMBL" id="BGZK01004062">
    <property type="protein sequence ID" value="GBP06599.1"/>
    <property type="molecule type" value="Genomic_DNA"/>
</dbReference>